<organism evidence="1">
    <name type="scientific">marine sediment metagenome</name>
    <dbReference type="NCBI Taxonomy" id="412755"/>
    <lineage>
        <taxon>unclassified sequences</taxon>
        <taxon>metagenomes</taxon>
        <taxon>ecological metagenomes</taxon>
    </lineage>
</organism>
<gene>
    <name evidence="1" type="ORF">LCGC14_3009940</name>
</gene>
<name>A0A0F8Z685_9ZZZZ</name>
<feature type="non-terminal residue" evidence="1">
    <location>
        <position position="65"/>
    </location>
</feature>
<protein>
    <submittedName>
        <fullName evidence="1">Uncharacterized protein</fullName>
    </submittedName>
</protein>
<evidence type="ECO:0000313" key="1">
    <source>
        <dbReference type="EMBL" id="KKK61874.1"/>
    </source>
</evidence>
<sequence length="65" mass="7558">MAKKTVQFHGARLYPLIRTADQFISAYERKHSQVLLRNGLWAELAPTEFMRVTSQEFSANYNIDP</sequence>
<dbReference type="EMBL" id="LAZR01062273">
    <property type="protein sequence ID" value="KKK61874.1"/>
    <property type="molecule type" value="Genomic_DNA"/>
</dbReference>
<proteinExistence type="predicted"/>
<accession>A0A0F8Z685</accession>
<comment type="caution">
    <text evidence="1">The sequence shown here is derived from an EMBL/GenBank/DDBJ whole genome shotgun (WGS) entry which is preliminary data.</text>
</comment>
<dbReference type="AlphaFoldDB" id="A0A0F8Z685"/>
<reference evidence="1" key="1">
    <citation type="journal article" date="2015" name="Nature">
        <title>Complex archaea that bridge the gap between prokaryotes and eukaryotes.</title>
        <authorList>
            <person name="Spang A."/>
            <person name="Saw J.H."/>
            <person name="Jorgensen S.L."/>
            <person name="Zaremba-Niedzwiedzka K."/>
            <person name="Martijn J."/>
            <person name="Lind A.E."/>
            <person name="van Eijk R."/>
            <person name="Schleper C."/>
            <person name="Guy L."/>
            <person name="Ettema T.J."/>
        </authorList>
    </citation>
    <scope>NUCLEOTIDE SEQUENCE</scope>
</reference>